<dbReference type="WBParaSite" id="ES5_v2.g21013.t1">
    <property type="protein sequence ID" value="ES5_v2.g21013.t1"/>
    <property type="gene ID" value="ES5_v2.g21013"/>
</dbReference>
<organism evidence="1 2">
    <name type="scientific">Panagrolaimus sp. ES5</name>
    <dbReference type="NCBI Taxonomy" id="591445"/>
    <lineage>
        <taxon>Eukaryota</taxon>
        <taxon>Metazoa</taxon>
        <taxon>Ecdysozoa</taxon>
        <taxon>Nematoda</taxon>
        <taxon>Chromadorea</taxon>
        <taxon>Rhabditida</taxon>
        <taxon>Tylenchina</taxon>
        <taxon>Panagrolaimomorpha</taxon>
        <taxon>Panagrolaimoidea</taxon>
        <taxon>Panagrolaimidae</taxon>
        <taxon>Panagrolaimus</taxon>
    </lineage>
</organism>
<protein>
    <submittedName>
        <fullName evidence="2">Uncharacterized protein</fullName>
    </submittedName>
</protein>
<name>A0AC34FUZ3_9BILA</name>
<evidence type="ECO:0000313" key="1">
    <source>
        <dbReference type="Proteomes" id="UP000887579"/>
    </source>
</evidence>
<accession>A0AC34FUZ3</accession>
<reference evidence="2" key="1">
    <citation type="submission" date="2022-11" db="UniProtKB">
        <authorList>
            <consortium name="WormBaseParasite"/>
        </authorList>
    </citation>
    <scope>IDENTIFICATION</scope>
</reference>
<proteinExistence type="predicted"/>
<evidence type="ECO:0000313" key="2">
    <source>
        <dbReference type="WBParaSite" id="ES5_v2.g21013.t1"/>
    </source>
</evidence>
<dbReference type="Proteomes" id="UP000887579">
    <property type="component" value="Unplaced"/>
</dbReference>
<sequence length="432" mass="49333">MNPRGSLDEESALIESSTKEFVRVDAARSFFTGNDKSKGSRIWIQTADDPTKYNLYVFDEKRDGEDYYKCIQCTRYAHRNHVPSKIKVHQLENENMEIWEMKNHYPSCNHDKSYIEKIQKKYHRSANVIRQKTSTFSRSASVGRNALRSKNRTQAVTFASTLNHGINSIAKQGSVASTFSYLVTSFQSNSAIHSSLNTTCSPKNNIVKASSKSQSTAPLRSNRATAVPPQINISIPLSVNHASNSQNIERFQPKILSANESLYHCLPSTHELREMLAILGIEFQPSFQVFWHSSYKVNEIKVTSFPVIIQDMGPERNFGFQAFSLFLTSSEEAAFEIQEFVKRYIYKSYYNAAAQELESYNTLMTSALCSFNLENIHLWVFAKILNVRIVVFDEDAIQVYGDTFNNSIPSILLKKNGEKFWPVLHVHYEGEF</sequence>